<evidence type="ECO:0000313" key="2">
    <source>
        <dbReference type="Proteomes" id="UP000306196"/>
    </source>
</evidence>
<organism evidence="1 2">
    <name type="scientific">Phragmitibacter flavus</name>
    <dbReference type="NCBI Taxonomy" id="2576071"/>
    <lineage>
        <taxon>Bacteria</taxon>
        <taxon>Pseudomonadati</taxon>
        <taxon>Verrucomicrobiota</taxon>
        <taxon>Verrucomicrobiia</taxon>
        <taxon>Verrucomicrobiales</taxon>
        <taxon>Verrucomicrobiaceae</taxon>
        <taxon>Phragmitibacter</taxon>
    </lineage>
</organism>
<gene>
    <name evidence="1" type="ORF">FEM03_18200</name>
</gene>
<accession>A0A5R8KBL0</accession>
<reference evidence="1 2" key="1">
    <citation type="submission" date="2019-05" db="EMBL/GenBank/DDBJ databases">
        <title>Verrucobacter flavum gen. nov., sp. nov. a new member of the family Verrucomicrobiaceae.</title>
        <authorList>
            <person name="Szuroczki S."/>
            <person name="Abbaszade G."/>
            <person name="Szabo A."/>
            <person name="Felfoldi T."/>
            <person name="Schumann P."/>
            <person name="Boka K."/>
            <person name="Keki Z."/>
            <person name="Toumi M."/>
            <person name="Toth E."/>
        </authorList>
    </citation>
    <scope>NUCLEOTIDE SEQUENCE [LARGE SCALE GENOMIC DNA]</scope>
    <source>
        <strain evidence="1 2">MG-N-17</strain>
    </source>
</reference>
<sequence length="401" mass="45828">MNGLFRCFVFGAIFGILPNLNSLLLAEEAAKPVPEISGKVYPSKPGPWGNLFYYYIYLEAPADFVNRFPMPNSVTRWSFPGSSVSDLKKLFTKAGLAQALQDYLLDGDRLLNEDGILTVFPPLPDLEALTQEQRSVIYSELGRHVINPYHHEPVLIHGGDIEDWLKGSRLRDELRESIKRMTYMRGNQLAFSDLAAVLNYTSSAEEAGDFFKTITRMRTMIVRLQLSEDDDLEALAGYWTGRHRYKDILPILSSVAETEEVAMIDVVHLLPSMARRYLYTYPPVDLAMNGRMPDCHWTSLNFFNHWARQYYLDTRLAASAILQDYEEVKGAYEFGDVLMFMDGDSGNAIHSCVYVADDIVFTKNGENMVAPWLLMKLEDVRKVYFHANPGRVDGYRLKRRE</sequence>
<comment type="caution">
    <text evidence="1">The sequence shown here is derived from an EMBL/GenBank/DDBJ whole genome shotgun (WGS) entry which is preliminary data.</text>
</comment>
<dbReference type="AlphaFoldDB" id="A0A5R8KBL0"/>
<keyword evidence="2" id="KW-1185">Reference proteome</keyword>
<dbReference type="Proteomes" id="UP000306196">
    <property type="component" value="Unassembled WGS sequence"/>
</dbReference>
<evidence type="ECO:0000313" key="1">
    <source>
        <dbReference type="EMBL" id="TLD69305.1"/>
    </source>
</evidence>
<proteinExistence type="predicted"/>
<protein>
    <submittedName>
        <fullName evidence="1">Uncharacterized protein</fullName>
    </submittedName>
</protein>
<dbReference type="EMBL" id="VAUV01000014">
    <property type="protein sequence ID" value="TLD69305.1"/>
    <property type="molecule type" value="Genomic_DNA"/>
</dbReference>
<name>A0A5R8KBL0_9BACT</name>